<reference evidence="10" key="1">
    <citation type="submission" date="2020-04" db="EMBL/GenBank/DDBJ databases">
        <authorList>
            <person name="Zhang T."/>
        </authorList>
    </citation>
    <scope>NUCLEOTIDE SEQUENCE</scope>
    <source>
        <strain evidence="10">HKST-UBA02</strain>
    </source>
</reference>
<feature type="binding site" evidence="8">
    <location>
        <position position="267"/>
    </location>
    <ligand>
        <name>Zn(2+)</name>
        <dbReference type="ChEBI" id="CHEBI:29105"/>
        <label>1</label>
    </ligand>
</feature>
<dbReference type="Proteomes" id="UP000739538">
    <property type="component" value="Unassembled WGS sequence"/>
</dbReference>
<dbReference type="Gene3D" id="2.40.30.40">
    <property type="entry name" value="Peptidase M42, domain 2"/>
    <property type="match status" value="1"/>
</dbReference>
<protein>
    <submittedName>
        <fullName evidence="10">M20/M25/M40 family metallo-hydrolase</fullName>
    </submittedName>
</protein>
<dbReference type="AlphaFoldDB" id="A0A956SC35"/>
<evidence type="ECO:0000313" key="11">
    <source>
        <dbReference type="Proteomes" id="UP000739538"/>
    </source>
</evidence>
<feature type="active site" description="Proton acceptor" evidence="7">
    <location>
        <position position="244"/>
    </location>
</feature>
<feature type="compositionally biased region" description="Basic residues" evidence="9">
    <location>
        <begin position="56"/>
        <end position="67"/>
    </location>
</feature>
<feature type="region of interest" description="Disordered" evidence="9">
    <location>
        <begin position="56"/>
        <end position="89"/>
    </location>
</feature>
<evidence type="ECO:0000256" key="3">
    <source>
        <dbReference type="ARBA" id="ARBA00022670"/>
    </source>
</evidence>
<dbReference type="InterPro" id="IPR023367">
    <property type="entry name" value="Peptidase_M42_dom2"/>
</dbReference>
<feature type="binding site" evidence="8">
    <location>
        <position position="210"/>
    </location>
    <ligand>
        <name>Zn(2+)</name>
        <dbReference type="ChEBI" id="CHEBI:29105"/>
        <label>2</label>
    </ligand>
</feature>
<keyword evidence="2" id="KW-0031">Aminopeptidase</keyword>
<dbReference type="InterPro" id="IPR051464">
    <property type="entry name" value="Peptidase_M42_aminopept"/>
</dbReference>
<feature type="binding site" evidence="8">
    <location>
        <position position="355"/>
    </location>
    <ligand>
        <name>Zn(2+)</name>
        <dbReference type="ChEBI" id="CHEBI:29105"/>
        <label>2</label>
    </ligand>
</feature>
<keyword evidence="4 8" id="KW-0479">Metal-binding</keyword>
<evidence type="ECO:0000256" key="6">
    <source>
        <dbReference type="PIRNR" id="PIRNR001123"/>
    </source>
</evidence>
<keyword evidence="3" id="KW-0645">Protease</keyword>
<organism evidence="10 11">
    <name type="scientific">Eiseniibacteriota bacterium</name>
    <dbReference type="NCBI Taxonomy" id="2212470"/>
    <lineage>
        <taxon>Bacteria</taxon>
        <taxon>Candidatus Eiseniibacteriota</taxon>
    </lineage>
</organism>
<evidence type="ECO:0000256" key="7">
    <source>
        <dbReference type="PIRSR" id="PIRSR001123-1"/>
    </source>
</evidence>
<feature type="compositionally biased region" description="Low complexity" evidence="9">
    <location>
        <begin position="68"/>
        <end position="86"/>
    </location>
</feature>
<dbReference type="SUPFAM" id="SSF101821">
    <property type="entry name" value="Aminopeptidase/glucanase lid domain"/>
    <property type="match status" value="1"/>
</dbReference>
<dbReference type="InterPro" id="IPR008007">
    <property type="entry name" value="Peptidase_M42"/>
</dbReference>
<comment type="similarity">
    <text evidence="1 6">Belongs to the peptidase M42 family.</text>
</comment>
<evidence type="ECO:0000256" key="5">
    <source>
        <dbReference type="ARBA" id="ARBA00022801"/>
    </source>
</evidence>
<evidence type="ECO:0000256" key="1">
    <source>
        <dbReference type="ARBA" id="ARBA00006272"/>
    </source>
</evidence>
<dbReference type="PANTHER" id="PTHR32481:SF0">
    <property type="entry name" value="AMINOPEPTIDASE YPDE-RELATED"/>
    <property type="match status" value="1"/>
</dbReference>
<evidence type="ECO:0000256" key="9">
    <source>
        <dbReference type="SAM" id="MobiDB-lite"/>
    </source>
</evidence>
<comment type="cofactor">
    <cofactor evidence="8">
        <name>a divalent metal cation</name>
        <dbReference type="ChEBI" id="CHEBI:60240"/>
    </cofactor>
    <text evidence="8">Binds 2 divalent metal cations per subunit.</text>
</comment>
<evidence type="ECO:0000313" key="10">
    <source>
        <dbReference type="EMBL" id="MCA9754926.1"/>
    </source>
</evidence>
<dbReference type="PIRSF" id="PIRSF001123">
    <property type="entry name" value="PepA_GA"/>
    <property type="match status" value="1"/>
</dbReference>
<dbReference type="Gene3D" id="3.40.630.10">
    <property type="entry name" value="Zn peptidases"/>
    <property type="match status" value="1"/>
</dbReference>
<feature type="binding site" evidence="8">
    <location>
        <position position="98"/>
    </location>
    <ligand>
        <name>Zn(2+)</name>
        <dbReference type="ChEBI" id="CHEBI:29105"/>
        <label>1</label>
    </ligand>
</feature>
<dbReference type="GO" id="GO:0006508">
    <property type="term" value="P:proteolysis"/>
    <property type="evidence" value="ECO:0007669"/>
    <property type="project" value="UniProtKB-KW"/>
</dbReference>
<dbReference type="GO" id="GO:0046872">
    <property type="term" value="F:metal ion binding"/>
    <property type="evidence" value="ECO:0007669"/>
    <property type="project" value="UniProtKB-UniRule"/>
</dbReference>
<feature type="binding site" evidence="8">
    <location>
        <position position="210"/>
    </location>
    <ligand>
        <name>Zn(2+)</name>
        <dbReference type="ChEBI" id="CHEBI:29105"/>
        <label>1</label>
    </ligand>
</feature>
<name>A0A956SC35_UNCEI</name>
<proteinExistence type="inferred from homology"/>
<feature type="binding site" evidence="8">
    <location>
        <position position="245"/>
    </location>
    <ligand>
        <name>Zn(2+)</name>
        <dbReference type="ChEBI" id="CHEBI:29105"/>
        <label>2</label>
    </ligand>
</feature>
<evidence type="ECO:0000256" key="4">
    <source>
        <dbReference type="ARBA" id="ARBA00022723"/>
    </source>
</evidence>
<gene>
    <name evidence="10" type="ORF">KDA27_03920</name>
</gene>
<dbReference type="SUPFAM" id="SSF53187">
    <property type="entry name" value="Zn-dependent exopeptidases"/>
    <property type="match status" value="1"/>
</dbReference>
<evidence type="ECO:0000256" key="2">
    <source>
        <dbReference type="ARBA" id="ARBA00022438"/>
    </source>
</evidence>
<sequence length="381" mass="41057">MNIDLLRRLCETPGIPGREERVRELILEETEGLFDERYVDSLGNLICRRDPRVKATRAKATKKKTARSRSAAASASAASVGAGSSADGRPTRVMMASHMDEIGFYVSSIDDNGFLVLNPAGGFDTRNLFSRRVLVCTEKKDYVAVMNPGGRPVHIASPEDRKKVPTVKEFRVDMGMSAKDVSKVVQIGDMVVMHEPFLEIGQKVVSKALDNRFACWLGIESVRALDKAKTAHAAEIVVAFTVQEEVGLRGAKVAANAVQPDIGIGLDVTLACDTPDVPESEAVTIQGKGVGLHVMDSSFISDHTLVKDMEAVAKARKIPYQRTILPAGGQDGAALQQAMAGARAAGLVVGTRYIHTVTEMIDKRDLAASLDLLCAFLPTVK</sequence>
<dbReference type="GO" id="GO:0004177">
    <property type="term" value="F:aminopeptidase activity"/>
    <property type="evidence" value="ECO:0007669"/>
    <property type="project" value="UniProtKB-UniRule"/>
</dbReference>
<comment type="caution">
    <text evidence="10">The sequence shown here is derived from an EMBL/GenBank/DDBJ whole genome shotgun (WGS) entry which is preliminary data.</text>
</comment>
<accession>A0A956SC35</accession>
<dbReference type="EMBL" id="JAGQHS010000012">
    <property type="protein sequence ID" value="MCA9754926.1"/>
    <property type="molecule type" value="Genomic_DNA"/>
</dbReference>
<keyword evidence="5" id="KW-0378">Hydrolase</keyword>
<evidence type="ECO:0000256" key="8">
    <source>
        <dbReference type="PIRSR" id="PIRSR001123-2"/>
    </source>
</evidence>
<dbReference type="PANTHER" id="PTHR32481">
    <property type="entry name" value="AMINOPEPTIDASE"/>
    <property type="match status" value="1"/>
</dbReference>
<dbReference type="Pfam" id="PF05343">
    <property type="entry name" value="Peptidase_M42"/>
    <property type="match status" value="1"/>
</dbReference>
<reference evidence="10" key="2">
    <citation type="journal article" date="2021" name="Microbiome">
        <title>Successional dynamics and alternative stable states in a saline activated sludge microbial community over 9 years.</title>
        <authorList>
            <person name="Wang Y."/>
            <person name="Ye J."/>
            <person name="Ju F."/>
            <person name="Liu L."/>
            <person name="Boyd J.A."/>
            <person name="Deng Y."/>
            <person name="Parks D.H."/>
            <person name="Jiang X."/>
            <person name="Yin X."/>
            <person name="Woodcroft B.J."/>
            <person name="Tyson G.W."/>
            <person name="Hugenholtz P."/>
            <person name="Polz M.F."/>
            <person name="Zhang T."/>
        </authorList>
    </citation>
    <scope>NUCLEOTIDE SEQUENCE</scope>
    <source>
        <strain evidence="10">HKST-UBA02</strain>
    </source>
</reference>